<dbReference type="GO" id="GO:0008270">
    <property type="term" value="F:zinc ion binding"/>
    <property type="evidence" value="ECO:0007669"/>
    <property type="project" value="UniProtKB-KW"/>
</dbReference>
<evidence type="ECO:0000259" key="5">
    <source>
        <dbReference type="PROSITE" id="PS50135"/>
    </source>
</evidence>
<dbReference type="InterPro" id="IPR043145">
    <property type="entry name" value="Znf_ZZ_sf"/>
</dbReference>
<dbReference type="Gene3D" id="3.30.60.90">
    <property type="match status" value="1"/>
</dbReference>
<evidence type="ECO:0000256" key="4">
    <source>
        <dbReference type="PROSITE-ProRule" id="PRU00228"/>
    </source>
</evidence>
<protein>
    <recommendedName>
        <fullName evidence="5">ZZ-type domain-containing protein</fullName>
    </recommendedName>
</protein>
<feature type="domain" description="ZZ-type" evidence="5">
    <location>
        <begin position="249"/>
        <end position="298"/>
    </location>
</feature>
<organism evidence="6 8">
    <name type="scientific">Didymodactylos carnosus</name>
    <dbReference type="NCBI Taxonomy" id="1234261"/>
    <lineage>
        <taxon>Eukaryota</taxon>
        <taxon>Metazoa</taxon>
        <taxon>Spiralia</taxon>
        <taxon>Gnathifera</taxon>
        <taxon>Rotifera</taxon>
        <taxon>Eurotatoria</taxon>
        <taxon>Bdelloidea</taxon>
        <taxon>Philodinida</taxon>
        <taxon>Philodinidae</taxon>
        <taxon>Didymodactylos</taxon>
    </lineage>
</organism>
<dbReference type="Pfam" id="PF00569">
    <property type="entry name" value="ZZ"/>
    <property type="match status" value="1"/>
</dbReference>
<name>A0A814U4M9_9BILA</name>
<gene>
    <name evidence="6" type="ORF">GPM918_LOCUS22120</name>
    <name evidence="7" type="ORF">SRO942_LOCUS22116</name>
</gene>
<evidence type="ECO:0000313" key="6">
    <source>
        <dbReference type="EMBL" id="CAF1169812.1"/>
    </source>
</evidence>
<dbReference type="Gene3D" id="3.90.176.10">
    <property type="entry name" value="Toxin ADP-ribosyltransferase, Chain A, domain 1"/>
    <property type="match status" value="1"/>
</dbReference>
<dbReference type="EMBL" id="CAJNOQ010007475">
    <property type="protein sequence ID" value="CAF1169812.1"/>
    <property type="molecule type" value="Genomic_DNA"/>
</dbReference>
<dbReference type="CDD" id="cd02249">
    <property type="entry name" value="ZZ"/>
    <property type="match status" value="1"/>
</dbReference>
<comment type="caution">
    <text evidence="6">The sequence shown here is derived from an EMBL/GenBank/DDBJ whole genome shotgun (WGS) entry which is preliminary data.</text>
</comment>
<dbReference type="SMART" id="SM00291">
    <property type="entry name" value="ZnF_ZZ"/>
    <property type="match status" value="1"/>
</dbReference>
<evidence type="ECO:0000313" key="8">
    <source>
        <dbReference type="Proteomes" id="UP000663829"/>
    </source>
</evidence>
<dbReference type="OrthoDB" id="20473at2759"/>
<evidence type="ECO:0000313" key="7">
    <source>
        <dbReference type="EMBL" id="CAF3933541.1"/>
    </source>
</evidence>
<keyword evidence="8" id="KW-1185">Reference proteome</keyword>
<keyword evidence="3" id="KW-0862">Zinc</keyword>
<evidence type="ECO:0000256" key="3">
    <source>
        <dbReference type="ARBA" id="ARBA00022833"/>
    </source>
</evidence>
<dbReference type="PROSITE" id="PS01357">
    <property type="entry name" value="ZF_ZZ_1"/>
    <property type="match status" value="1"/>
</dbReference>
<dbReference type="InterPro" id="IPR000433">
    <property type="entry name" value="Znf_ZZ"/>
</dbReference>
<dbReference type="AlphaFoldDB" id="A0A814U4M9"/>
<sequence>MFGPIIIFEIEADLRLKTKPFDNITHIAQYADENEVLFMPGSIFKVLDFYYDEKYKKPICKLQLREDSDPEANEITCVITRMKNNSNDDASTLDRLLSLERLISTLPKHTEGGKNLKFLMHYCYAKLTDFKRNHVSNFINAANAIIEEIKLSHKKNEISLSSDETVQLESYVDAYKANQNKYINKEIEYIFDRVMNMRDLKLDGSAMTSGPGEQKGVYEHKPMNYIMADAWSKGEKAKHESIKPEEFVWSTIVCDGCGMSPIVGLRFHCDTCGNYDFCAGCLEKEHEHELKLIDVAEEDDDDEK</sequence>
<dbReference type="EMBL" id="CAJOBC010007474">
    <property type="protein sequence ID" value="CAF3933541.1"/>
    <property type="molecule type" value="Genomic_DNA"/>
</dbReference>
<dbReference type="SUPFAM" id="SSF57850">
    <property type="entry name" value="RING/U-box"/>
    <property type="match status" value="1"/>
</dbReference>
<keyword evidence="2 4" id="KW-0863">Zinc-finger</keyword>
<accession>A0A814U4M9</accession>
<dbReference type="Proteomes" id="UP000681722">
    <property type="component" value="Unassembled WGS sequence"/>
</dbReference>
<dbReference type="PROSITE" id="PS50135">
    <property type="entry name" value="ZF_ZZ_2"/>
    <property type="match status" value="1"/>
</dbReference>
<evidence type="ECO:0000256" key="2">
    <source>
        <dbReference type="ARBA" id="ARBA00022771"/>
    </source>
</evidence>
<reference evidence="6" key="1">
    <citation type="submission" date="2021-02" db="EMBL/GenBank/DDBJ databases">
        <authorList>
            <person name="Nowell W R."/>
        </authorList>
    </citation>
    <scope>NUCLEOTIDE SEQUENCE</scope>
</reference>
<dbReference type="Proteomes" id="UP000663829">
    <property type="component" value="Unassembled WGS sequence"/>
</dbReference>
<proteinExistence type="predicted"/>
<evidence type="ECO:0000256" key="1">
    <source>
        <dbReference type="ARBA" id="ARBA00022723"/>
    </source>
</evidence>
<keyword evidence="1" id="KW-0479">Metal-binding</keyword>